<proteinExistence type="predicted"/>
<evidence type="ECO:0000256" key="1">
    <source>
        <dbReference type="SAM" id="MobiDB-lite"/>
    </source>
</evidence>
<organism evidence="2 3">
    <name type="scientific">Pseudooceanicola atlanticus</name>
    <dbReference type="NCBI Taxonomy" id="1461694"/>
    <lineage>
        <taxon>Bacteria</taxon>
        <taxon>Pseudomonadati</taxon>
        <taxon>Pseudomonadota</taxon>
        <taxon>Alphaproteobacteria</taxon>
        <taxon>Rhodobacterales</taxon>
        <taxon>Paracoccaceae</taxon>
        <taxon>Pseudooceanicola</taxon>
    </lineage>
</organism>
<protein>
    <submittedName>
        <fullName evidence="2">Uncharacterized protein</fullName>
    </submittedName>
</protein>
<keyword evidence="3" id="KW-1185">Reference proteome</keyword>
<accession>A0A0A0EJS4</accession>
<dbReference type="Proteomes" id="UP000030004">
    <property type="component" value="Unassembled WGS sequence"/>
</dbReference>
<reference evidence="2 3" key="1">
    <citation type="journal article" date="2015" name="Antonie Van Leeuwenhoek">
        <title>Pseudooceanicola atlanticus gen. nov. sp. nov., isolated from surface seawater of the Atlantic Ocean and reclassification of Oceanicola batsensis, Oceanicola marinus, Oceanicola nitratireducens, Oceanicola nanhaiensis, Oceanicola antarcticus and Oceanicola flagellatus, as Pseudooceanicola batsensis comb. nov., Pseudooceanicola marinus comb. nov., Pseudooceanicola nitratireducens comb. nov., Pseudooceanicola nanhaiensis comb. nov., Pseudooceanicola antarcticus comb. nov., and Pseudooceanicola flagellatus comb. nov.</title>
        <authorList>
            <person name="Lai Q."/>
            <person name="Li G."/>
            <person name="Liu X."/>
            <person name="Du Y."/>
            <person name="Sun F."/>
            <person name="Shao Z."/>
        </authorList>
    </citation>
    <scope>NUCLEOTIDE SEQUENCE [LARGE SCALE GENOMIC DNA]</scope>
    <source>
        <strain evidence="2 3">22II-s11g</strain>
    </source>
</reference>
<feature type="compositionally biased region" description="Low complexity" evidence="1">
    <location>
        <begin position="152"/>
        <end position="166"/>
    </location>
</feature>
<dbReference type="EMBL" id="AQQX01000001">
    <property type="protein sequence ID" value="KGM50639.1"/>
    <property type="molecule type" value="Genomic_DNA"/>
</dbReference>
<evidence type="ECO:0000313" key="2">
    <source>
        <dbReference type="EMBL" id="KGM50639.1"/>
    </source>
</evidence>
<name>A0A0A0EJS4_9RHOB</name>
<gene>
    <name evidence="2" type="ORF">ATO9_03940</name>
</gene>
<sequence length="231" mass="25739">MDGSNPAVGHNRPPDPIDEALAPFSDAIAEAENWLDGEPVENEGQMKAVDALIADIRKAGTALASAKKSSTAPLHDAWKAEIARWKPTEDDIERIKKSLVALVDPFKRKLAAEKAEAERKAREEAEAKRREAEAKAREARAGDIESQREAARAQAEAEVSQKAAAKAGKDKPKGLRTVTKFEITSHRDLLAWLYKNRPDDIAAFLEEWARRNHRETQQADGLRVWQEKEAY</sequence>
<evidence type="ECO:0000313" key="3">
    <source>
        <dbReference type="Proteomes" id="UP000030004"/>
    </source>
</evidence>
<feature type="compositionally biased region" description="Basic and acidic residues" evidence="1">
    <location>
        <begin position="113"/>
        <end position="151"/>
    </location>
</feature>
<dbReference type="AlphaFoldDB" id="A0A0A0EJS4"/>
<feature type="region of interest" description="Disordered" evidence="1">
    <location>
        <begin position="1"/>
        <end position="20"/>
    </location>
</feature>
<feature type="region of interest" description="Disordered" evidence="1">
    <location>
        <begin position="113"/>
        <end position="177"/>
    </location>
</feature>
<dbReference type="OrthoDB" id="7867498at2"/>
<comment type="caution">
    <text evidence="2">The sequence shown here is derived from an EMBL/GenBank/DDBJ whole genome shotgun (WGS) entry which is preliminary data.</text>
</comment>
<dbReference type="eggNOG" id="ENOG5030ENI">
    <property type="taxonomic scope" value="Bacteria"/>
</dbReference>
<dbReference type="RefSeq" id="WP_043745197.1">
    <property type="nucleotide sequence ID" value="NZ_AQQX01000001.1"/>
</dbReference>
<dbReference type="STRING" id="1461694.ATO9_03940"/>